<evidence type="ECO:0000313" key="4">
    <source>
        <dbReference type="Proteomes" id="UP000627446"/>
    </source>
</evidence>
<dbReference type="PANTHER" id="PTHR13947">
    <property type="entry name" value="GNAT FAMILY N-ACETYLTRANSFERASE"/>
    <property type="match status" value="1"/>
</dbReference>
<dbReference type="PROSITE" id="PS51186">
    <property type="entry name" value="GNAT"/>
    <property type="match status" value="1"/>
</dbReference>
<dbReference type="CDD" id="cd04301">
    <property type="entry name" value="NAT_SF"/>
    <property type="match status" value="1"/>
</dbReference>
<name>A0A923HJX3_9BURK</name>
<dbReference type="GO" id="GO:0008080">
    <property type="term" value="F:N-acetyltransferase activity"/>
    <property type="evidence" value="ECO:0007669"/>
    <property type="project" value="InterPro"/>
</dbReference>
<evidence type="ECO:0000259" key="2">
    <source>
        <dbReference type="PROSITE" id="PS51186"/>
    </source>
</evidence>
<comment type="caution">
    <text evidence="3">The sequence shown here is derived from an EMBL/GenBank/DDBJ whole genome shotgun (WGS) entry which is preliminary data.</text>
</comment>
<dbReference type="Proteomes" id="UP000627446">
    <property type="component" value="Unassembled WGS sequence"/>
</dbReference>
<accession>A0A923HJX3</accession>
<dbReference type="SUPFAM" id="SSF55729">
    <property type="entry name" value="Acyl-CoA N-acyltransferases (Nat)"/>
    <property type="match status" value="1"/>
</dbReference>
<dbReference type="Pfam" id="PF00583">
    <property type="entry name" value="Acetyltransf_1"/>
    <property type="match status" value="1"/>
</dbReference>
<dbReference type="EMBL" id="JACOFZ010000001">
    <property type="protein sequence ID" value="MBC3880422.1"/>
    <property type="molecule type" value="Genomic_DNA"/>
</dbReference>
<keyword evidence="1" id="KW-0808">Transferase</keyword>
<dbReference type="InterPro" id="IPR016181">
    <property type="entry name" value="Acyl_CoA_acyltransferase"/>
</dbReference>
<proteinExistence type="predicted"/>
<evidence type="ECO:0000313" key="3">
    <source>
        <dbReference type="EMBL" id="MBC3880422.1"/>
    </source>
</evidence>
<keyword evidence="4" id="KW-1185">Reference proteome</keyword>
<dbReference type="PANTHER" id="PTHR13947:SF37">
    <property type="entry name" value="LD18367P"/>
    <property type="match status" value="1"/>
</dbReference>
<dbReference type="InterPro" id="IPR050769">
    <property type="entry name" value="NAT_camello-type"/>
</dbReference>
<dbReference type="Gene3D" id="3.40.630.30">
    <property type="match status" value="1"/>
</dbReference>
<evidence type="ECO:0000256" key="1">
    <source>
        <dbReference type="ARBA" id="ARBA00022679"/>
    </source>
</evidence>
<sequence>MDASNRHEVSLATLKLREIRHTDNAKIAEVIRSVLIEMDAPRVGSAYADPSLDTMTEHYAQQARASYFVAELEGEVIAGCGFGPLPGEGDHLCELQKMYLRPACRGLGIGQKLVRLCVERARSFGYTQCYLETLPNMLAAQALYQKMGFRYIDQALGNTGHNACPVWMLLEFDELS</sequence>
<protein>
    <submittedName>
        <fullName evidence="3">GNAT family N-acetyltransferase</fullName>
    </submittedName>
</protein>
<reference evidence="3" key="1">
    <citation type="submission" date="2020-08" db="EMBL/GenBank/DDBJ databases">
        <title>Novel species isolated from subtropical streams in China.</title>
        <authorList>
            <person name="Lu H."/>
        </authorList>
    </citation>
    <scope>NUCLEOTIDE SEQUENCE</scope>
    <source>
        <strain evidence="3">LX22W</strain>
    </source>
</reference>
<gene>
    <name evidence="3" type="ORF">H8K36_03480</name>
</gene>
<dbReference type="AlphaFoldDB" id="A0A923HJX3"/>
<organism evidence="3 4">
    <name type="scientific">Undibacterium nitidum</name>
    <dbReference type="NCBI Taxonomy" id="2762298"/>
    <lineage>
        <taxon>Bacteria</taxon>
        <taxon>Pseudomonadati</taxon>
        <taxon>Pseudomonadota</taxon>
        <taxon>Betaproteobacteria</taxon>
        <taxon>Burkholderiales</taxon>
        <taxon>Oxalobacteraceae</taxon>
        <taxon>Undibacterium</taxon>
    </lineage>
</organism>
<dbReference type="InterPro" id="IPR000182">
    <property type="entry name" value="GNAT_dom"/>
</dbReference>
<feature type="domain" description="N-acetyltransferase" evidence="2">
    <location>
        <begin position="14"/>
        <end position="173"/>
    </location>
</feature>
<dbReference type="RefSeq" id="WP_186915063.1">
    <property type="nucleotide sequence ID" value="NZ_JACOFZ010000001.1"/>
</dbReference>